<keyword evidence="4" id="KW-0597">Phosphoprotein</keyword>
<dbReference type="Pfam" id="PF00072">
    <property type="entry name" value="Response_reg"/>
    <property type="match status" value="1"/>
</dbReference>
<dbReference type="Gene3D" id="3.40.50.2300">
    <property type="match status" value="1"/>
</dbReference>
<keyword evidence="3" id="KW-0804">Transcription</keyword>
<evidence type="ECO:0000313" key="8">
    <source>
        <dbReference type="Proteomes" id="UP000243688"/>
    </source>
</evidence>
<evidence type="ECO:0000259" key="5">
    <source>
        <dbReference type="PROSITE" id="PS01124"/>
    </source>
</evidence>
<name>A0A2A6E003_9BACL</name>
<dbReference type="CDD" id="cd17536">
    <property type="entry name" value="REC_YesN-like"/>
    <property type="match status" value="1"/>
</dbReference>
<gene>
    <name evidence="7" type="ORF">BLM47_09125</name>
</gene>
<feature type="domain" description="Response regulatory" evidence="6">
    <location>
        <begin position="3"/>
        <end position="120"/>
    </location>
</feature>
<dbReference type="SMART" id="SM00448">
    <property type="entry name" value="REC"/>
    <property type="match status" value="1"/>
</dbReference>
<dbReference type="InterPro" id="IPR018060">
    <property type="entry name" value="HTH_AraC"/>
</dbReference>
<accession>A0A2A6E003</accession>
<dbReference type="InterPro" id="IPR041522">
    <property type="entry name" value="CdaR_GGDEF"/>
</dbReference>
<dbReference type="Proteomes" id="UP000243688">
    <property type="component" value="Unassembled WGS sequence"/>
</dbReference>
<dbReference type="EMBL" id="MOXJ01000020">
    <property type="protein sequence ID" value="PDO10077.1"/>
    <property type="molecule type" value="Genomic_DNA"/>
</dbReference>
<dbReference type="PROSITE" id="PS50110">
    <property type="entry name" value="RESPONSE_REGULATORY"/>
    <property type="match status" value="1"/>
</dbReference>
<dbReference type="GO" id="GO:0003700">
    <property type="term" value="F:DNA-binding transcription factor activity"/>
    <property type="evidence" value="ECO:0007669"/>
    <property type="project" value="InterPro"/>
</dbReference>
<keyword evidence="1" id="KW-0805">Transcription regulation</keyword>
<dbReference type="GO" id="GO:0043565">
    <property type="term" value="F:sequence-specific DNA binding"/>
    <property type="evidence" value="ECO:0007669"/>
    <property type="project" value="InterPro"/>
</dbReference>
<feature type="modified residue" description="4-aspartylphosphate" evidence="4">
    <location>
        <position position="55"/>
    </location>
</feature>
<dbReference type="PRINTS" id="PR00032">
    <property type="entry name" value="HTHARAC"/>
</dbReference>
<dbReference type="PROSITE" id="PS01124">
    <property type="entry name" value="HTH_ARAC_FAMILY_2"/>
    <property type="match status" value="1"/>
</dbReference>
<evidence type="ECO:0000313" key="7">
    <source>
        <dbReference type="EMBL" id="PDO10077.1"/>
    </source>
</evidence>
<evidence type="ECO:0000256" key="1">
    <source>
        <dbReference type="ARBA" id="ARBA00023015"/>
    </source>
</evidence>
<proteinExistence type="predicted"/>
<feature type="domain" description="HTH araC/xylS-type" evidence="5">
    <location>
        <begin position="396"/>
        <end position="495"/>
    </location>
</feature>
<dbReference type="PANTHER" id="PTHR43280">
    <property type="entry name" value="ARAC-FAMILY TRANSCRIPTIONAL REGULATOR"/>
    <property type="match status" value="1"/>
</dbReference>
<sequence>MVRIAIVDDEEKIRLGLARLIERIGEAFRVTGVFAGGTEFMDALERLEADLAIVDVKMPVLDGLELIERARAVRPDLYFAVLSGFDEFEYARRALRNGVLDYLLKPVGEKELRDLLVRVGELVSRSRQRRLSALEDSLALAVGSDREAVPTHLRERALATLDRSGLFDGCAVLMLLQTHPAVSKDVLESRLKREGNGLAVASLAENMIAAVIRIGDNESSFDRLCAAMEEWMEQTAADDVRVGVSSAFSGTAQFPAACRGAETALQHAWYAPQRRALCKEMAARPLEKNDAVQLFFLLEREFWPSVEILDVSRAIQALRAWTVEIGRRRIPWKTLSAGFETIYAMLGGKTAGANDEPVWDPRRYPGWSAYAEHFLARAQEVLHKRRDERQESRVVEKIKSFIHRHYQTEIKLSRLAEEVFLSPSYLSKLFHAETGQTITDYLISYRIERAKALLLENNGLKTYEIGEKVGYPDPAYFNKIFKKIVGLTPKEYRERVR</sequence>
<dbReference type="GO" id="GO:0000160">
    <property type="term" value="P:phosphorelay signal transduction system"/>
    <property type="evidence" value="ECO:0007669"/>
    <property type="project" value="InterPro"/>
</dbReference>
<evidence type="ECO:0000256" key="2">
    <source>
        <dbReference type="ARBA" id="ARBA00023125"/>
    </source>
</evidence>
<dbReference type="InterPro" id="IPR009057">
    <property type="entry name" value="Homeodomain-like_sf"/>
</dbReference>
<organism evidence="7 8">
    <name type="scientific">Candidatus Reconcilbacillus cellulovorans</name>
    <dbReference type="NCBI Taxonomy" id="1906605"/>
    <lineage>
        <taxon>Bacteria</taxon>
        <taxon>Bacillati</taxon>
        <taxon>Bacillota</taxon>
        <taxon>Bacilli</taxon>
        <taxon>Bacillales</taxon>
        <taxon>Paenibacillaceae</taxon>
        <taxon>Candidatus Reconcilbacillus</taxon>
    </lineage>
</organism>
<dbReference type="InterPro" id="IPR001789">
    <property type="entry name" value="Sig_transdc_resp-reg_receiver"/>
</dbReference>
<protein>
    <recommendedName>
        <fullName evidence="9">DNA-binding response regulator</fullName>
    </recommendedName>
</protein>
<comment type="caution">
    <text evidence="7">The sequence shown here is derived from an EMBL/GenBank/DDBJ whole genome shotgun (WGS) entry which is preliminary data.</text>
</comment>
<dbReference type="PANTHER" id="PTHR43280:SF28">
    <property type="entry name" value="HTH-TYPE TRANSCRIPTIONAL ACTIVATOR RHAS"/>
    <property type="match status" value="1"/>
</dbReference>
<dbReference type="SUPFAM" id="SSF46689">
    <property type="entry name" value="Homeodomain-like"/>
    <property type="match status" value="2"/>
</dbReference>
<dbReference type="InterPro" id="IPR011006">
    <property type="entry name" value="CheY-like_superfamily"/>
</dbReference>
<dbReference type="Gene3D" id="1.10.10.60">
    <property type="entry name" value="Homeodomain-like"/>
    <property type="match status" value="2"/>
</dbReference>
<dbReference type="SMART" id="SM00342">
    <property type="entry name" value="HTH_ARAC"/>
    <property type="match status" value="1"/>
</dbReference>
<dbReference type="Pfam" id="PF17853">
    <property type="entry name" value="GGDEF_2"/>
    <property type="match status" value="1"/>
</dbReference>
<evidence type="ECO:0000259" key="6">
    <source>
        <dbReference type="PROSITE" id="PS50110"/>
    </source>
</evidence>
<evidence type="ECO:0000256" key="4">
    <source>
        <dbReference type="PROSITE-ProRule" id="PRU00169"/>
    </source>
</evidence>
<dbReference type="SUPFAM" id="SSF52172">
    <property type="entry name" value="CheY-like"/>
    <property type="match status" value="1"/>
</dbReference>
<evidence type="ECO:0000256" key="3">
    <source>
        <dbReference type="ARBA" id="ARBA00023163"/>
    </source>
</evidence>
<evidence type="ECO:0008006" key="9">
    <source>
        <dbReference type="Google" id="ProtNLM"/>
    </source>
</evidence>
<dbReference type="InterPro" id="IPR020449">
    <property type="entry name" value="Tscrpt_reg_AraC-type_HTH"/>
</dbReference>
<keyword evidence="2" id="KW-0238">DNA-binding</keyword>
<dbReference type="AlphaFoldDB" id="A0A2A6E003"/>
<reference evidence="7 8" key="1">
    <citation type="submission" date="2016-12" db="EMBL/GenBank/DDBJ databases">
        <title>Candidatus Reconcilibacillus cellulovorans genome.</title>
        <authorList>
            <person name="Kolinko S."/>
            <person name="Wu Y.-W."/>
            <person name="Tachea F."/>
            <person name="Denzel E."/>
            <person name="Hiras J."/>
            <person name="Baecker N."/>
            <person name="Chan L.J."/>
            <person name="Eichorst S.A."/>
            <person name="Frey D."/>
            <person name="Adams P.D."/>
            <person name="Pray T."/>
            <person name="Tanjore D."/>
            <person name="Petzold C.J."/>
            <person name="Gladden J.M."/>
            <person name="Simmons B.A."/>
            <person name="Singer S.W."/>
        </authorList>
    </citation>
    <scope>NUCLEOTIDE SEQUENCE [LARGE SCALE GENOMIC DNA]</scope>
    <source>
        <strain evidence="7">JTherm</strain>
    </source>
</reference>
<dbReference type="Pfam" id="PF12833">
    <property type="entry name" value="HTH_18"/>
    <property type="match status" value="1"/>
</dbReference>